<proteinExistence type="predicted"/>
<organism evidence="2 3">
    <name type="scientific">Bradyrhizobium elkanii</name>
    <dbReference type="NCBI Taxonomy" id="29448"/>
    <lineage>
        <taxon>Bacteria</taxon>
        <taxon>Pseudomonadati</taxon>
        <taxon>Pseudomonadota</taxon>
        <taxon>Alphaproteobacteria</taxon>
        <taxon>Hyphomicrobiales</taxon>
        <taxon>Nitrobacteraceae</taxon>
        <taxon>Bradyrhizobium</taxon>
    </lineage>
</organism>
<sequence>MTQAEAYVQLASWGINLVQSPSGLRDWWATERVRREQYGLSQEQIDLLVEACKERIAILEEIATDNPQSQPKQRRARAPRRRAAI</sequence>
<feature type="compositionally biased region" description="Basic residues" evidence="1">
    <location>
        <begin position="72"/>
        <end position="85"/>
    </location>
</feature>
<dbReference type="Proteomes" id="UP001565471">
    <property type="component" value="Unassembled WGS sequence"/>
</dbReference>
<name>A0ABV4F0S9_BRAEL</name>
<reference evidence="2 3" key="1">
    <citation type="submission" date="2024-07" db="EMBL/GenBank/DDBJ databases">
        <title>Genomic Encyclopedia of Type Strains, Phase V (KMG-V): Genome sequencing to study the core and pangenomes of soil and plant-associated prokaryotes.</title>
        <authorList>
            <person name="Whitman W."/>
        </authorList>
    </citation>
    <scope>NUCLEOTIDE SEQUENCE [LARGE SCALE GENOMIC DNA]</scope>
    <source>
        <strain evidence="2 3">USDA 415</strain>
    </source>
</reference>
<evidence type="ECO:0000313" key="3">
    <source>
        <dbReference type="Proteomes" id="UP001565471"/>
    </source>
</evidence>
<protein>
    <submittedName>
        <fullName evidence="2">Uncharacterized protein</fullName>
    </submittedName>
</protein>
<comment type="caution">
    <text evidence="2">The sequence shown here is derived from an EMBL/GenBank/DDBJ whole genome shotgun (WGS) entry which is preliminary data.</text>
</comment>
<feature type="region of interest" description="Disordered" evidence="1">
    <location>
        <begin position="63"/>
        <end position="85"/>
    </location>
</feature>
<dbReference type="EMBL" id="JBGBZA010000002">
    <property type="protein sequence ID" value="MEY9316714.1"/>
    <property type="molecule type" value="Genomic_DNA"/>
</dbReference>
<evidence type="ECO:0000256" key="1">
    <source>
        <dbReference type="SAM" id="MobiDB-lite"/>
    </source>
</evidence>
<evidence type="ECO:0000313" key="2">
    <source>
        <dbReference type="EMBL" id="MEY9316714.1"/>
    </source>
</evidence>
<keyword evidence="3" id="KW-1185">Reference proteome</keyword>
<accession>A0ABV4F0S9</accession>
<gene>
    <name evidence="2" type="ORF">ABIF29_003513</name>
</gene>